<comment type="caution">
    <text evidence="5">The sequence shown here is derived from an EMBL/GenBank/DDBJ whole genome shotgun (WGS) entry which is preliminary data.</text>
</comment>
<protein>
    <submittedName>
        <fullName evidence="5">Uncharacterized protein DUF11</fullName>
    </submittedName>
</protein>
<dbReference type="InterPro" id="IPR041498">
    <property type="entry name" value="Big_6"/>
</dbReference>
<evidence type="ECO:0000313" key="6">
    <source>
        <dbReference type="Proteomes" id="UP000238375"/>
    </source>
</evidence>
<evidence type="ECO:0000259" key="4">
    <source>
        <dbReference type="Pfam" id="PF17936"/>
    </source>
</evidence>
<feature type="domain" description="Bacterial Ig" evidence="4">
    <location>
        <begin position="902"/>
        <end position="968"/>
    </location>
</feature>
<reference evidence="5 6" key="1">
    <citation type="submission" date="2018-03" db="EMBL/GenBank/DDBJ databases">
        <title>Genomic Encyclopedia of Archaeal and Bacterial Type Strains, Phase II (KMG-II): from individual species to whole genera.</title>
        <authorList>
            <person name="Goeker M."/>
        </authorList>
    </citation>
    <scope>NUCLEOTIDE SEQUENCE [LARGE SCALE GENOMIC DNA]</scope>
    <source>
        <strain evidence="5 6">DSM 28354</strain>
    </source>
</reference>
<dbReference type="InterPro" id="IPR013783">
    <property type="entry name" value="Ig-like_fold"/>
</dbReference>
<dbReference type="Pfam" id="PF01345">
    <property type="entry name" value="DUF11"/>
    <property type="match status" value="1"/>
</dbReference>
<dbReference type="Pfam" id="PF17936">
    <property type="entry name" value="Big_6"/>
    <property type="match status" value="2"/>
</dbReference>
<accession>A0A2T0S8L5</accession>
<gene>
    <name evidence="5" type="ORF">CLV58_1254</name>
</gene>
<evidence type="ECO:0000313" key="5">
    <source>
        <dbReference type="EMBL" id="PRY29742.1"/>
    </source>
</evidence>
<evidence type="ECO:0000256" key="2">
    <source>
        <dbReference type="SAM" id="SignalP"/>
    </source>
</evidence>
<dbReference type="AlphaFoldDB" id="A0A2T0S8L5"/>
<feature type="domain" description="Bacterial Ig" evidence="4">
    <location>
        <begin position="732"/>
        <end position="798"/>
    </location>
</feature>
<feature type="chain" id="PRO_5015690603" evidence="2">
    <location>
        <begin position="24"/>
        <end position="1191"/>
    </location>
</feature>
<name>A0A2T0S8L5_9BACT</name>
<evidence type="ECO:0000259" key="3">
    <source>
        <dbReference type="Pfam" id="PF01345"/>
    </source>
</evidence>
<feature type="region of interest" description="Disordered" evidence="1">
    <location>
        <begin position="805"/>
        <end position="830"/>
    </location>
</feature>
<dbReference type="Proteomes" id="UP000238375">
    <property type="component" value="Unassembled WGS sequence"/>
</dbReference>
<dbReference type="EMBL" id="PVTE01000025">
    <property type="protein sequence ID" value="PRY29742.1"/>
    <property type="molecule type" value="Genomic_DNA"/>
</dbReference>
<feature type="signal peptide" evidence="2">
    <location>
        <begin position="1"/>
        <end position="23"/>
    </location>
</feature>
<keyword evidence="2" id="KW-0732">Signal</keyword>
<evidence type="ECO:0000256" key="1">
    <source>
        <dbReference type="SAM" id="MobiDB-lite"/>
    </source>
</evidence>
<organism evidence="5 6">
    <name type="scientific">Spirosoma oryzae</name>
    <dbReference type="NCBI Taxonomy" id="1469603"/>
    <lineage>
        <taxon>Bacteria</taxon>
        <taxon>Pseudomonadati</taxon>
        <taxon>Bacteroidota</taxon>
        <taxon>Cytophagia</taxon>
        <taxon>Cytophagales</taxon>
        <taxon>Cytophagaceae</taxon>
        <taxon>Spirosoma</taxon>
    </lineage>
</organism>
<sequence length="1191" mass="116770">MKKLGMLLWVLLLVSISSRSALAQVKYRVGLDADKQTYRVYMTSTDSYTGNAGRISTAQVTLLAPHRTGNAQFTITNLQGKVVGNQSMIWSQNARVNAPTENPSVDYISFGFSGSASPVLFDILANQEIELFSFKNTGGCLGTVTLFENQTDPFRTPNSQNTNPGNQMTILGRGPGNAYTGNYGAGATCTVDVPDLTASITGPSTLTAGTSGNYTIQVTNVGTASTSGISTVTTNLPNGLAYAGASGAGWGCSVGTPSGGTTPVSCTTTAVLSASASSSVNLSLTTSLTTAQTLTIAGAVNGGNESNTSNNAFSQTVSVQATPPAGTADVTATIAGPATLAPAAPGTLTLTVSNIGNSLYSGTTTTQTLVPAGLTYTGATGTGWTCGGVSQTGGTMVTCTSVQPIPAGSSLPPIYIAVSGGTSQTTTVQVPVSGTVTGGPNDNAANNTYGLSISVSGTPTVGIITPANNGTATTTLTVSGTATPGSQVTITGPGNNILCTTVASASGSYSCVVTVSSGPNTITAIACNGGVCSSPVTSSFTAITPVGPPSLTVAQPQPGSTVQPISGTATPGSAVVITGPGNMTLCATTASTSGTFTCSITVNPGVTSVTVTACNAGGCATQPVNVTAVGTPTVAIITPANNGTATTTPTVSGTATPGSQVTITGPGNNILCTTAANASGNYSCMVTLSPGPVSITAVASNAGGTSTPAVSSFTVVGPASLTVAQPQPGPTTQPISGTATPGSTVTITGPGNATLCTTTASASGTFSCNVTVSPGVTPVTVTACTSGGCATQSVSVTAVSPPTVGISSPANNGTATTSPTVSGTATPNSTVTLTGPNNTTLCTTTASASGAYSCNVTLPAGPASITAVASNAGGTSTPAVSSFTVVGPASLTVAQPQPGPTTQPISGTATPGSTVTITGPGNATLCTTTASTSGTFSCNVTVSPGVTPVTVTACTSGGCATQPVNVTAIATVPTSGTADLSTTISLSTKAPNQFDALTATIVVTNSGPNSATGVVDRITLPTGQPLTSLSTLAGTFNQTTGLWNIGTLAAGQSVTLTIGLSAATGGVSTIQSEIVASGQYDPDSTPNNQQYGEDDLAVACFSVPVDLCQGETFTFSISGSFTSIQWYRNGQPIAQATTTSLVINQEGTYTVSTNVNCPSGGCCPLIVRLRPAGSCCQPARCVPIVITKRTR</sequence>
<dbReference type="Gene3D" id="2.60.40.10">
    <property type="entry name" value="Immunoglobulins"/>
    <property type="match status" value="9"/>
</dbReference>
<proteinExistence type="predicted"/>
<keyword evidence="6" id="KW-1185">Reference proteome</keyword>
<feature type="domain" description="DUF11" evidence="3">
    <location>
        <begin position="979"/>
        <end position="1089"/>
    </location>
</feature>
<dbReference type="OrthoDB" id="912500at2"/>
<dbReference type="InterPro" id="IPR001434">
    <property type="entry name" value="OmcB-like_DUF11"/>
</dbReference>